<dbReference type="EMBL" id="OFTH01000018">
    <property type="protein sequence ID" value="SOZ59604.1"/>
    <property type="molecule type" value="Genomic_DNA"/>
</dbReference>
<comment type="caution">
    <text evidence="1">The sequence shown here is derived from an EMBL/GenBank/DDBJ whole genome shotgun (WGS) entry which is preliminary data.</text>
</comment>
<reference evidence="1" key="1">
    <citation type="submission" date="2018-01" db="EMBL/GenBank/DDBJ databases">
        <authorList>
            <person name="Clerissi C."/>
        </authorList>
    </citation>
    <scope>NUCLEOTIDE SEQUENCE</scope>
    <source>
        <strain evidence="1">Cupriavidus taiwanensis STM 8556</strain>
    </source>
</reference>
<evidence type="ECO:0000313" key="1">
    <source>
        <dbReference type="EMBL" id="SOZ59604.1"/>
    </source>
</evidence>
<dbReference type="Proteomes" id="UP000256952">
    <property type="component" value="Chromosome CBM2613_a"/>
</dbReference>
<sequence>MPCKAAVARYTGLRIRTLACHLRHACANPCPPLHDLQSARQESVGLPSPGPDCPCG</sequence>
<organism evidence="1">
    <name type="scientific">Cupriavidus taiwanensis</name>
    <dbReference type="NCBI Taxonomy" id="164546"/>
    <lineage>
        <taxon>Bacteria</taxon>
        <taxon>Pseudomonadati</taxon>
        <taxon>Pseudomonadota</taxon>
        <taxon>Betaproteobacteria</taxon>
        <taxon>Burkholderiales</taxon>
        <taxon>Burkholderiaceae</taxon>
        <taxon>Cupriavidus</taxon>
    </lineage>
</organism>
<gene>
    <name evidence="1" type="ORF">CBM2613_A250263</name>
</gene>
<accession>A0A375E165</accession>
<protein>
    <submittedName>
        <fullName evidence="1">Uncharacterized protein</fullName>
    </submittedName>
</protein>
<dbReference type="AlphaFoldDB" id="A0A375E165"/>
<proteinExistence type="predicted"/>
<name>A0A375E165_9BURK</name>